<organism evidence="1 2">
    <name type="scientific">Crotalaria pallida</name>
    <name type="common">Smooth rattlebox</name>
    <name type="synonym">Crotalaria striata</name>
    <dbReference type="NCBI Taxonomy" id="3830"/>
    <lineage>
        <taxon>Eukaryota</taxon>
        <taxon>Viridiplantae</taxon>
        <taxon>Streptophyta</taxon>
        <taxon>Embryophyta</taxon>
        <taxon>Tracheophyta</taxon>
        <taxon>Spermatophyta</taxon>
        <taxon>Magnoliopsida</taxon>
        <taxon>eudicotyledons</taxon>
        <taxon>Gunneridae</taxon>
        <taxon>Pentapetalae</taxon>
        <taxon>rosids</taxon>
        <taxon>fabids</taxon>
        <taxon>Fabales</taxon>
        <taxon>Fabaceae</taxon>
        <taxon>Papilionoideae</taxon>
        <taxon>50 kb inversion clade</taxon>
        <taxon>genistoids sensu lato</taxon>
        <taxon>core genistoids</taxon>
        <taxon>Crotalarieae</taxon>
        <taxon>Crotalaria</taxon>
    </lineage>
</organism>
<dbReference type="AlphaFoldDB" id="A0AAN9E9P9"/>
<keyword evidence="2" id="KW-1185">Reference proteome</keyword>
<accession>A0AAN9E9P9</accession>
<sequence length="118" mass="12943">MRIGFSILPLFLCKSWLLQIGATIFISFLHALPKSVTAAIANPNGGLSHAMFSPSRFAIWDWTCHCDEVLEVANIVFSPTIKLNVEGMVVVIHKDWLMAGWGGPVLWCTLKISGDEGS</sequence>
<gene>
    <name evidence="1" type="ORF">RIF29_34793</name>
</gene>
<protein>
    <submittedName>
        <fullName evidence="1">Uncharacterized protein</fullName>
    </submittedName>
</protein>
<dbReference type="EMBL" id="JAYWIO010000007">
    <property type="protein sequence ID" value="KAK7251517.1"/>
    <property type="molecule type" value="Genomic_DNA"/>
</dbReference>
<dbReference type="Proteomes" id="UP001372338">
    <property type="component" value="Unassembled WGS sequence"/>
</dbReference>
<name>A0AAN9E9P9_CROPI</name>
<evidence type="ECO:0000313" key="2">
    <source>
        <dbReference type="Proteomes" id="UP001372338"/>
    </source>
</evidence>
<comment type="caution">
    <text evidence="1">The sequence shown here is derived from an EMBL/GenBank/DDBJ whole genome shotgun (WGS) entry which is preliminary data.</text>
</comment>
<evidence type="ECO:0000313" key="1">
    <source>
        <dbReference type="EMBL" id="KAK7251517.1"/>
    </source>
</evidence>
<reference evidence="1 2" key="1">
    <citation type="submission" date="2024-01" db="EMBL/GenBank/DDBJ databases">
        <title>The genomes of 5 underutilized Papilionoideae crops provide insights into root nodulation and disease resistanc.</title>
        <authorList>
            <person name="Yuan L."/>
        </authorList>
    </citation>
    <scope>NUCLEOTIDE SEQUENCE [LARGE SCALE GENOMIC DNA]</scope>
    <source>
        <strain evidence="1">ZHUSHIDOU_FW_LH</strain>
        <tissue evidence="1">Leaf</tissue>
    </source>
</reference>
<proteinExistence type="predicted"/>